<dbReference type="Proteomes" id="UP000601435">
    <property type="component" value="Unassembled WGS sequence"/>
</dbReference>
<evidence type="ECO:0000256" key="1">
    <source>
        <dbReference type="SAM" id="MobiDB-lite"/>
    </source>
</evidence>
<evidence type="ECO:0000313" key="3">
    <source>
        <dbReference type="Proteomes" id="UP000601435"/>
    </source>
</evidence>
<feature type="region of interest" description="Disordered" evidence="1">
    <location>
        <begin position="214"/>
        <end position="310"/>
    </location>
</feature>
<organism evidence="2 3">
    <name type="scientific">Symbiodinium necroappetens</name>
    <dbReference type="NCBI Taxonomy" id="1628268"/>
    <lineage>
        <taxon>Eukaryota</taxon>
        <taxon>Sar</taxon>
        <taxon>Alveolata</taxon>
        <taxon>Dinophyceae</taxon>
        <taxon>Suessiales</taxon>
        <taxon>Symbiodiniaceae</taxon>
        <taxon>Symbiodinium</taxon>
    </lineage>
</organism>
<proteinExistence type="predicted"/>
<feature type="compositionally biased region" description="Gly residues" evidence="1">
    <location>
        <begin position="240"/>
        <end position="249"/>
    </location>
</feature>
<dbReference type="OrthoDB" id="10493587at2759"/>
<accession>A0A812Y328</accession>
<feature type="compositionally biased region" description="Gly residues" evidence="1">
    <location>
        <begin position="261"/>
        <end position="276"/>
    </location>
</feature>
<reference evidence="2" key="1">
    <citation type="submission" date="2021-02" db="EMBL/GenBank/DDBJ databases">
        <authorList>
            <person name="Dougan E. K."/>
            <person name="Rhodes N."/>
            <person name="Thang M."/>
            <person name="Chan C."/>
        </authorList>
    </citation>
    <scope>NUCLEOTIDE SEQUENCE</scope>
</reference>
<dbReference type="EMBL" id="CAJNJA010039897">
    <property type="protein sequence ID" value="CAE7760945.1"/>
    <property type="molecule type" value="Genomic_DNA"/>
</dbReference>
<keyword evidence="3" id="KW-1185">Reference proteome</keyword>
<comment type="caution">
    <text evidence="2">The sequence shown here is derived from an EMBL/GenBank/DDBJ whole genome shotgun (WGS) entry which is preliminary data.</text>
</comment>
<feature type="region of interest" description="Disordered" evidence="1">
    <location>
        <begin position="82"/>
        <end position="107"/>
    </location>
</feature>
<evidence type="ECO:0000313" key="2">
    <source>
        <dbReference type="EMBL" id="CAE7760945.1"/>
    </source>
</evidence>
<gene>
    <name evidence="2" type="ORF">SNEC2469_LOCUS22142</name>
</gene>
<feature type="compositionally biased region" description="Basic residues" evidence="1">
    <location>
        <begin position="250"/>
        <end position="260"/>
    </location>
</feature>
<sequence length="310" mass="33343">KLLYITYEESTLLRRSRVRCCDSLELDVVEHSVMISQNALELGARKRLTMENSTNKFNHLGPDPNNKDEEWNLPVQEKRELLGDTRRESGGASSVPPELAEKGKAQRAATDLEPVSFHGNTAKFWEEIYHSYWAASILDMTPQNDNAALAAIMLKKKYLAIVNTQAHATLLRERLQERVFRLMRDPQCTRLYEPMAVADLDFLNANADESKIEKGKKVGKAKKKAKSGDGTSKGGDDGANTGGDGASKGGGKKAGRKGGKGKGGNTGGGEGNGEGAEGGKKPPQSLAELLVQVQNSAKQGGEGEAPPPSG</sequence>
<protein>
    <submittedName>
        <fullName evidence="2">Uncharacterized protein</fullName>
    </submittedName>
</protein>
<name>A0A812Y328_9DINO</name>
<dbReference type="AlphaFoldDB" id="A0A812Y328"/>
<feature type="non-terminal residue" evidence="2">
    <location>
        <position position="1"/>
    </location>
</feature>